<dbReference type="Proteomes" id="UP000240009">
    <property type="component" value="Unassembled WGS sequence"/>
</dbReference>
<evidence type="ECO:0000313" key="1">
    <source>
        <dbReference type="EMBL" id="PQO33162.1"/>
    </source>
</evidence>
<dbReference type="AlphaFoldDB" id="A0A2S8FLU6"/>
<dbReference type="SUPFAM" id="SSF49899">
    <property type="entry name" value="Concanavalin A-like lectins/glucanases"/>
    <property type="match status" value="1"/>
</dbReference>
<sequence length="702" mass="75150">MDFDGENNWLVATSDNDLDSVANNPYTIMGWIRVDGTGGTAFQNNSWFRYGSATNGYAMYLNSSNRMVVYNSGTTNFSPSYTFSTGTWYHVAITKDSTQKMYVNGSSEATNVAGGSYNQPSPGYCIIGQNYSMPNGSGGYTTTGYFNGGLSHVAAFNRELTSSEVYEAFDGPEPLNESLPTLSNDGRFWSATLGSWDTWFSKSNGNVYGSWELRKSSDDSVVDSGSGLVNSTYPSGGPLPVGEYYLWVRGTNSGGYDPAEDSVSSSITITTQTYNEAASGGGELSGNVFYRYDEEASGGVGSSGVVLITHEGNVSGGASMSATATVSQVRTEESTGGIEIGGDGRNIYADDVSGGVELGSSAEETHFGTGIDNELAADGSYDAWFTFRSLAIPKNSKIDKAEITVTAPSTTPGSGSMKIAIDAHCADDSDNPSTMLASYTRTGSTVVWEVPEFTVDQQYRTPNLAAIIEEVVSRANWNSGNDITFFLNVYESDTNALRRFVDREAFGYEATSLDIWYHEEFDETAEDGVVLGGSSASEVIRPTNGGVNVGGSLFIIPQLTEVEMDGGIIVSGETEPIGYIVMSGGATVSGGHEIGGTIVPTGGVLVGQAPHSNGYKYRLPFVISPNAVKEDFERHYPVIVVYVDPDDVETGTDFKVEDDEGNTVLHHLRLFDDETGKVVFSIKTPLDTEGNQFVLFYGRQEA</sequence>
<evidence type="ECO:0000313" key="2">
    <source>
        <dbReference type="Proteomes" id="UP000240009"/>
    </source>
</evidence>
<protein>
    <recommendedName>
        <fullName evidence="3">LamG-like jellyroll fold domain-containing protein</fullName>
    </recommendedName>
</protein>
<gene>
    <name evidence="1" type="ORF">C5Y96_09895</name>
</gene>
<dbReference type="Gene3D" id="2.60.120.200">
    <property type="match status" value="1"/>
</dbReference>
<reference evidence="1 2" key="1">
    <citation type="submission" date="2018-02" db="EMBL/GenBank/DDBJ databases">
        <title>Comparative genomes isolates from brazilian mangrove.</title>
        <authorList>
            <person name="Araujo J.E."/>
            <person name="Taketani R.G."/>
            <person name="Silva M.C.P."/>
            <person name="Loureco M.V."/>
            <person name="Andreote F.D."/>
        </authorList>
    </citation>
    <scope>NUCLEOTIDE SEQUENCE [LARGE SCALE GENOMIC DNA]</scope>
    <source>
        <strain evidence="1 2">HEX-2 MGV</strain>
    </source>
</reference>
<dbReference type="EMBL" id="PUIA01000035">
    <property type="protein sequence ID" value="PQO33162.1"/>
    <property type="molecule type" value="Genomic_DNA"/>
</dbReference>
<accession>A0A2S8FLU6</accession>
<evidence type="ECO:0008006" key="3">
    <source>
        <dbReference type="Google" id="ProtNLM"/>
    </source>
</evidence>
<comment type="caution">
    <text evidence="1">The sequence shown here is derived from an EMBL/GenBank/DDBJ whole genome shotgun (WGS) entry which is preliminary data.</text>
</comment>
<organism evidence="1 2">
    <name type="scientific">Blastopirellula marina</name>
    <dbReference type="NCBI Taxonomy" id="124"/>
    <lineage>
        <taxon>Bacteria</taxon>
        <taxon>Pseudomonadati</taxon>
        <taxon>Planctomycetota</taxon>
        <taxon>Planctomycetia</taxon>
        <taxon>Pirellulales</taxon>
        <taxon>Pirellulaceae</taxon>
        <taxon>Blastopirellula</taxon>
    </lineage>
</organism>
<dbReference type="Pfam" id="PF13385">
    <property type="entry name" value="Laminin_G_3"/>
    <property type="match status" value="1"/>
</dbReference>
<proteinExistence type="predicted"/>
<name>A0A2S8FLU6_9BACT</name>
<dbReference type="InterPro" id="IPR013320">
    <property type="entry name" value="ConA-like_dom_sf"/>
</dbReference>